<dbReference type="GO" id="GO:0016787">
    <property type="term" value="F:hydrolase activity"/>
    <property type="evidence" value="ECO:0007669"/>
    <property type="project" value="UniProtKB-KW"/>
</dbReference>
<dbReference type="EMBL" id="JASMWN010000004">
    <property type="protein sequence ID" value="MDU9003711.1"/>
    <property type="molecule type" value="Genomic_DNA"/>
</dbReference>
<dbReference type="EC" id="3.1.2.-" evidence="3"/>
<dbReference type="SUPFAM" id="SSF54637">
    <property type="entry name" value="Thioesterase/thiol ester dehydrase-isomerase"/>
    <property type="match status" value="1"/>
</dbReference>
<keyword evidence="4" id="KW-1185">Reference proteome</keyword>
<dbReference type="InterPro" id="IPR050563">
    <property type="entry name" value="4-hydroxybenzoyl-CoA_TE"/>
</dbReference>
<evidence type="ECO:0000313" key="4">
    <source>
        <dbReference type="Proteomes" id="UP001255416"/>
    </source>
</evidence>
<comment type="caution">
    <text evidence="3">The sequence shown here is derived from an EMBL/GenBank/DDBJ whole genome shotgun (WGS) entry which is preliminary data.</text>
</comment>
<dbReference type="Gene3D" id="3.10.129.10">
    <property type="entry name" value="Hotdog Thioesterase"/>
    <property type="match status" value="1"/>
</dbReference>
<reference evidence="4" key="1">
    <citation type="submission" date="2023-05" db="EMBL/GenBank/DDBJ databases">
        <title>Sedimentitalea sp. nov. JM2-8.</title>
        <authorList>
            <person name="Huang J."/>
        </authorList>
    </citation>
    <scope>NUCLEOTIDE SEQUENCE [LARGE SCALE GENOMIC DNA]</scope>
    <source>
        <strain evidence="4">KHS03</strain>
    </source>
</reference>
<dbReference type="CDD" id="cd00586">
    <property type="entry name" value="4HBT"/>
    <property type="match status" value="1"/>
</dbReference>
<evidence type="ECO:0000313" key="3">
    <source>
        <dbReference type="EMBL" id="MDU9003711.1"/>
    </source>
</evidence>
<dbReference type="Pfam" id="PF13279">
    <property type="entry name" value="4HBT_2"/>
    <property type="match status" value="1"/>
</dbReference>
<accession>A0ABU3VC10</accession>
<gene>
    <name evidence="3" type="ORF">QO231_07575</name>
</gene>
<proteinExistence type="inferred from homology"/>
<protein>
    <submittedName>
        <fullName evidence="3">Thioesterase family protein</fullName>
        <ecNumber evidence="3">3.1.2.-</ecNumber>
    </submittedName>
</protein>
<sequence length="138" mass="15297">MGVSHKTRVVIGTADCDALGHMNVARYFALCNQNGFAMQGAMGWVPGEVVDGQRLSFAVVHSESDFKSEVLEGEALVVETDISEISDRSATFRNCIWREDGTPVFESHWKSVLLDLDTRRAAQIPASFRETLARYMSP</sequence>
<dbReference type="PANTHER" id="PTHR31793">
    <property type="entry name" value="4-HYDROXYBENZOYL-COA THIOESTERASE FAMILY MEMBER"/>
    <property type="match status" value="1"/>
</dbReference>
<comment type="similarity">
    <text evidence="1">Belongs to the 4-hydroxybenzoyl-CoA thioesterase family.</text>
</comment>
<keyword evidence="2 3" id="KW-0378">Hydrolase</keyword>
<dbReference type="InterPro" id="IPR029069">
    <property type="entry name" value="HotDog_dom_sf"/>
</dbReference>
<organism evidence="3 4">
    <name type="scientific">Sedimentitalea todarodis</name>
    <dbReference type="NCBI Taxonomy" id="1631240"/>
    <lineage>
        <taxon>Bacteria</taxon>
        <taxon>Pseudomonadati</taxon>
        <taxon>Pseudomonadota</taxon>
        <taxon>Alphaproteobacteria</taxon>
        <taxon>Rhodobacterales</taxon>
        <taxon>Paracoccaceae</taxon>
        <taxon>Sedimentitalea</taxon>
    </lineage>
</organism>
<name>A0ABU3VC10_9RHOB</name>
<evidence type="ECO:0000256" key="1">
    <source>
        <dbReference type="ARBA" id="ARBA00005953"/>
    </source>
</evidence>
<dbReference type="PANTHER" id="PTHR31793:SF27">
    <property type="entry name" value="NOVEL THIOESTERASE SUPERFAMILY DOMAIN AND SAPOSIN A-TYPE DOMAIN CONTAINING PROTEIN (0610012H03RIK)"/>
    <property type="match status" value="1"/>
</dbReference>
<evidence type="ECO:0000256" key="2">
    <source>
        <dbReference type="ARBA" id="ARBA00022801"/>
    </source>
</evidence>
<dbReference type="Proteomes" id="UP001255416">
    <property type="component" value="Unassembled WGS sequence"/>
</dbReference>